<evidence type="ECO:0000313" key="4">
    <source>
        <dbReference type="EMBL" id="QHU14473.1"/>
    </source>
</evidence>
<dbReference type="Gene3D" id="3.90.70.10">
    <property type="entry name" value="Cysteine proteinases"/>
    <property type="match status" value="1"/>
</dbReference>
<dbReference type="Pfam" id="PF00112">
    <property type="entry name" value="Peptidase_C1"/>
    <property type="match status" value="1"/>
</dbReference>
<name>A0A6C0KAQ1_9ZZZZ</name>
<protein>
    <recommendedName>
        <fullName evidence="3">Peptidase C1A papain C-terminal domain-containing protein</fullName>
    </recommendedName>
</protein>
<dbReference type="EMBL" id="MN740841">
    <property type="protein sequence ID" value="QHU14473.1"/>
    <property type="molecule type" value="Genomic_DNA"/>
</dbReference>
<feature type="transmembrane region" description="Helical" evidence="2">
    <location>
        <begin position="10"/>
        <end position="27"/>
    </location>
</feature>
<evidence type="ECO:0000256" key="2">
    <source>
        <dbReference type="SAM" id="Phobius"/>
    </source>
</evidence>
<dbReference type="AlphaFoldDB" id="A0A6C0KAQ1"/>
<dbReference type="SUPFAM" id="SSF54001">
    <property type="entry name" value="Cysteine proteinases"/>
    <property type="match status" value="1"/>
</dbReference>
<feature type="domain" description="Peptidase C1A papain C-terminal" evidence="3">
    <location>
        <begin position="70"/>
        <end position="320"/>
    </location>
</feature>
<dbReference type="InterPro" id="IPR013128">
    <property type="entry name" value="Peptidase_C1A"/>
</dbReference>
<dbReference type="GO" id="GO:0006508">
    <property type="term" value="P:proteolysis"/>
    <property type="evidence" value="ECO:0007669"/>
    <property type="project" value="InterPro"/>
</dbReference>
<dbReference type="CDD" id="cd02619">
    <property type="entry name" value="Peptidase_C1"/>
    <property type="match status" value="1"/>
</dbReference>
<evidence type="ECO:0000259" key="3">
    <source>
        <dbReference type="SMART" id="SM00645"/>
    </source>
</evidence>
<reference evidence="4" key="1">
    <citation type="journal article" date="2020" name="Nature">
        <title>Giant virus diversity and host interactions through global metagenomics.</title>
        <authorList>
            <person name="Schulz F."/>
            <person name="Roux S."/>
            <person name="Paez-Espino D."/>
            <person name="Jungbluth S."/>
            <person name="Walsh D.A."/>
            <person name="Denef V.J."/>
            <person name="McMahon K.D."/>
            <person name="Konstantinidis K.T."/>
            <person name="Eloe-Fadrosh E.A."/>
            <person name="Kyrpides N.C."/>
            <person name="Woyke T."/>
        </authorList>
    </citation>
    <scope>NUCLEOTIDE SEQUENCE</scope>
    <source>
        <strain evidence="4">GVMAG-S-1102113-118</strain>
    </source>
</reference>
<dbReference type="SMART" id="SM00645">
    <property type="entry name" value="Pept_C1"/>
    <property type="match status" value="1"/>
</dbReference>
<dbReference type="GO" id="GO:0008234">
    <property type="term" value="F:cysteine-type peptidase activity"/>
    <property type="evidence" value="ECO:0007669"/>
    <property type="project" value="InterPro"/>
</dbReference>
<dbReference type="InterPro" id="IPR038765">
    <property type="entry name" value="Papain-like_cys_pep_sf"/>
</dbReference>
<dbReference type="InterPro" id="IPR000668">
    <property type="entry name" value="Peptidase_C1A_C"/>
</dbReference>
<comment type="similarity">
    <text evidence="1">Belongs to the peptidase C1 family.</text>
</comment>
<keyword evidence="2" id="KW-1133">Transmembrane helix</keyword>
<keyword evidence="2" id="KW-0472">Membrane</keyword>
<keyword evidence="2" id="KW-0812">Transmembrane</keyword>
<organism evidence="4">
    <name type="scientific">viral metagenome</name>
    <dbReference type="NCBI Taxonomy" id="1070528"/>
    <lineage>
        <taxon>unclassified sequences</taxon>
        <taxon>metagenomes</taxon>
        <taxon>organismal metagenomes</taxon>
    </lineage>
</organism>
<evidence type="ECO:0000256" key="1">
    <source>
        <dbReference type="ARBA" id="ARBA00008455"/>
    </source>
</evidence>
<proteinExistence type="inferred from homology"/>
<sequence length="330" mass="37225">MAKTSLRRKFFYAVTILLVIVLLIFYFRRTMSLDDIKRRINKLEDMDDRILDHLKSSILRITPPPIAAPVEESYMTGSKYLKVRNQGYCGSCTAFTLSSTMATNYSKANDIEVPVLSPQMLLSCRSYYNEYGREGLPCSGWSTLSWAVSLKENIYNPFSYLPLEIEVPYLMGVCDDDDDECSIIPTEEINLSCNPGDNDNTLLSARHEAYSVERIRVCSYSGDSSAMNINQIKSYIVIYGAVAVAINIFENFVSVDSFPHEYTPGSDDSSEILGGHAVTIVGWRPGWWRIMNSWGTSWGDKGFFWLKWGGLMKKSYVFATVVGHSIKNGP</sequence>
<accession>A0A6C0KAQ1</accession>
<dbReference type="PANTHER" id="PTHR12411">
    <property type="entry name" value="CYSTEINE PROTEASE FAMILY C1-RELATED"/>
    <property type="match status" value="1"/>
</dbReference>